<keyword evidence="2" id="KW-0732">Signal</keyword>
<organism evidence="4 5">
    <name type="scientific">Streptomyces aurantiacus</name>
    <dbReference type="NCBI Taxonomy" id="47760"/>
    <lineage>
        <taxon>Bacteria</taxon>
        <taxon>Bacillati</taxon>
        <taxon>Actinomycetota</taxon>
        <taxon>Actinomycetes</taxon>
        <taxon>Kitasatosporales</taxon>
        <taxon>Streptomycetaceae</taxon>
        <taxon>Streptomyces</taxon>
        <taxon>Streptomyces aurantiacus group</taxon>
    </lineage>
</organism>
<evidence type="ECO:0000313" key="4">
    <source>
        <dbReference type="EMBL" id="BCL32913.1"/>
    </source>
</evidence>
<dbReference type="Gene3D" id="2.60.120.260">
    <property type="entry name" value="Galactose-binding domain-like"/>
    <property type="match status" value="1"/>
</dbReference>
<feature type="domain" description="F5/8 type C" evidence="3">
    <location>
        <begin position="38"/>
        <end position="174"/>
    </location>
</feature>
<dbReference type="SUPFAM" id="SSF51126">
    <property type="entry name" value="Pectin lyase-like"/>
    <property type="match status" value="1"/>
</dbReference>
<gene>
    <name evidence="4" type="ORF">GCM10017557_77720</name>
</gene>
<feature type="region of interest" description="Disordered" evidence="1">
    <location>
        <begin position="23"/>
        <end position="77"/>
    </location>
</feature>
<dbReference type="EMBL" id="AP023440">
    <property type="protein sequence ID" value="BCL32913.1"/>
    <property type="molecule type" value="Genomic_DNA"/>
</dbReference>
<feature type="region of interest" description="Disordered" evidence="1">
    <location>
        <begin position="707"/>
        <end position="727"/>
    </location>
</feature>
<keyword evidence="5" id="KW-1185">Reference proteome</keyword>
<dbReference type="InterPro" id="IPR012334">
    <property type="entry name" value="Pectin_lyas_fold"/>
</dbReference>
<dbReference type="InterPro" id="IPR000421">
    <property type="entry name" value="FA58C"/>
</dbReference>
<dbReference type="CDD" id="cd23669">
    <property type="entry name" value="GH55_SacteLam55A-like"/>
    <property type="match status" value="1"/>
</dbReference>
<dbReference type="AlphaFoldDB" id="A0A7G1PB99"/>
<evidence type="ECO:0000313" key="5">
    <source>
        <dbReference type="Proteomes" id="UP000516444"/>
    </source>
</evidence>
<evidence type="ECO:0000256" key="2">
    <source>
        <dbReference type="SAM" id="SignalP"/>
    </source>
</evidence>
<evidence type="ECO:0000256" key="1">
    <source>
        <dbReference type="SAM" id="MobiDB-lite"/>
    </source>
</evidence>
<dbReference type="Proteomes" id="UP000516444">
    <property type="component" value="Chromosome"/>
</dbReference>
<protein>
    <recommendedName>
        <fullName evidence="3">F5/8 type C domain-containing protein</fullName>
    </recommendedName>
</protein>
<dbReference type="InterPro" id="IPR008979">
    <property type="entry name" value="Galactose-bd-like_sf"/>
</dbReference>
<dbReference type="Gene3D" id="2.160.20.10">
    <property type="entry name" value="Single-stranded right-handed beta-helix, Pectin lyase-like"/>
    <property type="match status" value="1"/>
</dbReference>
<name>A0A7G1PB99_9ACTN</name>
<accession>A0A7G1PB99</accession>
<dbReference type="RefSeq" id="WP_190854509.1">
    <property type="nucleotide sequence ID" value="NZ_AP023440.1"/>
</dbReference>
<sequence>MRLRSLGIALATAAALVTIPSQASATAAEAPPSRGSTATSAAADCSTANAAQGKPATASSEENAGTPAASAFDGNTGTRWSSQFADPQWVRVDLGSVQDICKVDLNWEAAHGKDFTIQTSADGQNWTTLKSVTNGTGGTASYDVSGSGRYVRIHGTARGTGYGYSLWEVAVHTGTGGTPPVEGGGDLGPNVIVVDPNTPNLQGRFDQVFAQQESNQFGSGRYQFLLKPGTYNGINAQLGFYTSISGLGLNPDDVKINGDITVDAGWFNGNATQNFWRSAENLSLRPVNGTDRWAVAQAAPFRRIHVEGGLNLAPAGYGWASGGYIADSKIDGTVGPYSQQQWYTRDSSVGGWTNGVWNMTFTGVQGAPATNFDSGPYTTLDTTPVSREKPFLYLEGNNYRVFVPGKRTNARGVSWPANAGGTSLPLSQFYVVKPGATAATINTALAQGLNLLFTPGVYHLDRTIDVNRANTVVLGLGLATIVPDNGVDAMHVGDVDGVKLAGFLIDAGAAKSDTLLQVGAPGSAADHAANPTTVQDVFIRIGGAGPGLATHSMVVNSDDAIIDHTWIWRADHGEGVGWETNRADYGLEVNGDDVLATGLFVEHFNKYDVVWSGERGRTIFFQNEKAYDVPNAAAVTHDGIVGYAAYKVADSVSTHEAWGLGSYCNFTSDPSIVQHHGFQVPVKSGVKLHSIQVISLGGKGQYRHVVNDTGAPTSGSDTIPSKITSFP</sequence>
<evidence type="ECO:0000259" key="3">
    <source>
        <dbReference type="PROSITE" id="PS50022"/>
    </source>
</evidence>
<dbReference type="InterPro" id="IPR011050">
    <property type="entry name" value="Pectin_lyase_fold/virulence"/>
</dbReference>
<dbReference type="SUPFAM" id="SSF49785">
    <property type="entry name" value="Galactose-binding domain-like"/>
    <property type="match status" value="1"/>
</dbReference>
<proteinExistence type="predicted"/>
<feature type="compositionally biased region" description="Low complexity" evidence="1">
    <location>
        <begin position="36"/>
        <end position="51"/>
    </location>
</feature>
<dbReference type="KEGG" id="sgm:GCM10017557_77720"/>
<feature type="signal peptide" evidence="2">
    <location>
        <begin position="1"/>
        <end position="23"/>
    </location>
</feature>
<dbReference type="InterPro" id="IPR059186">
    <property type="entry name" value="SACTE_4363"/>
</dbReference>
<reference evidence="4 5" key="1">
    <citation type="journal article" date="2014" name="Int. J. Syst. Evol. Microbiol.">
        <title>Complete genome sequence of Corynebacterium casei LMG S-19264T (=DSM 44701T), isolated from a smear-ripened cheese.</title>
        <authorList>
            <consortium name="US DOE Joint Genome Institute (JGI-PGF)"/>
            <person name="Walter F."/>
            <person name="Albersmeier A."/>
            <person name="Kalinowski J."/>
            <person name="Ruckert C."/>
        </authorList>
    </citation>
    <scope>NUCLEOTIDE SEQUENCE [LARGE SCALE GENOMIC DNA]</scope>
    <source>
        <strain evidence="4 5">JCM 4677</strain>
    </source>
</reference>
<dbReference type="PROSITE" id="PS50022">
    <property type="entry name" value="FA58C_3"/>
    <property type="match status" value="1"/>
</dbReference>
<feature type="chain" id="PRO_5039150653" description="F5/8 type C domain-containing protein" evidence="2">
    <location>
        <begin position="24"/>
        <end position="727"/>
    </location>
</feature>
<dbReference type="Pfam" id="PF00754">
    <property type="entry name" value="F5_F8_type_C"/>
    <property type="match status" value="1"/>
</dbReference>
<feature type="compositionally biased region" description="Polar residues" evidence="1">
    <location>
        <begin position="710"/>
        <end position="727"/>
    </location>
</feature>